<dbReference type="SUPFAM" id="SSF52980">
    <property type="entry name" value="Restriction endonuclease-like"/>
    <property type="match status" value="1"/>
</dbReference>
<dbReference type="EMBL" id="MQMF01000015">
    <property type="protein sequence ID" value="OOE06990.1"/>
    <property type="molecule type" value="Genomic_DNA"/>
</dbReference>
<feature type="compositionally biased region" description="Basic residues" evidence="1">
    <location>
        <begin position="136"/>
        <end position="145"/>
    </location>
</feature>
<name>A0A1V3G0M3_9BACL</name>
<dbReference type="InterPro" id="IPR011604">
    <property type="entry name" value="PDDEXK-like_dom_sf"/>
</dbReference>
<feature type="domain" description="YqaJ viral recombinase" evidence="2">
    <location>
        <begin position="24"/>
        <end position="97"/>
    </location>
</feature>
<protein>
    <recommendedName>
        <fullName evidence="2">YqaJ viral recombinase domain-containing protein</fullName>
    </recommendedName>
</protein>
<feature type="region of interest" description="Disordered" evidence="1">
    <location>
        <begin position="121"/>
        <end position="151"/>
    </location>
</feature>
<dbReference type="InterPro" id="IPR019080">
    <property type="entry name" value="YqaJ_viral_recombinase"/>
</dbReference>
<gene>
    <name evidence="3" type="ORF">UN64_19665</name>
</gene>
<evidence type="ECO:0000256" key="1">
    <source>
        <dbReference type="SAM" id="MobiDB-lite"/>
    </source>
</evidence>
<reference evidence="3 4" key="1">
    <citation type="submission" date="2016-11" db="EMBL/GenBank/DDBJ databases">
        <authorList>
            <person name="Jaros S."/>
            <person name="Januszkiewicz K."/>
            <person name="Wedrychowicz H."/>
        </authorList>
    </citation>
    <scope>NUCLEOTIDE SEQUENCE [LARGE SCALE GENOMIC DNA]</scope>
    <source>
        <strain evidence="3 4">Con a/3</strain>
    </source>
</reference>
<evidence type="ECO:0000259" key="2">
    <source>
        <dbReference type="Pfam" id="PF09588"/>
    </source>
</evidence>
<dbReference type="InterPro" id="IPR011335">
    <property type="entry name" value="Restrct_endonuc-II-like"/>
</dbReference>
<dbReference type="AlphaFoldDB" id="A0A1V3G0M3"/>
<dbReference type="Pfam" id="PF09588">
    <property type="entry name" value="YqaJ"/>
    <property type="match status" value="1"/>
</dbReference>
<comment type="caution">
    <text evidence="3">The sequence shown here is derived from an EMBL/GenBank/DDBJ whole genome shotgun (WGS) entry which is preliminary data.</text>
</comment>
<organism evidence="3 4">
    <name type="scientific">Fictibacillus arsenicus</name>
    <dbReference type="NCBI Taxonomy" id="255247"/>
    <lineage>
        <taxon>Bacteria</taxon>
        <taxon>Bacillati</taxon>
        <taxon>Bacillota</taxon>
        <taxon>Bacilli</taxon>
        <taxon>Bacillales</taxon>
        <taxon>Fictibacillaceae</taxon>
        <taxon>Fictibacillus</taxon>
    </lineage>
</organism>
<proteinExistence type="predicted"/>
<accession>A0A1V3G0M3</accession>
<feature type="non-terminal residue" evidence="3">
    <location>
        <position position="151"/>
    </location>
</feature>
<evidence type="ECO:0000313" key="4">
    <source>
        <dbReference type="Proteomes" id="UP000188597"/>
    </source>
</evidence>
<sequence length="151" mass="16451">MRGTALESALLTWLGSILDDSRVRPGRTYASNTHPAWQATPDGLVFEGRRRTPYALVECKTAARADEWGKTTLEAPTAEIPPAYLAQVAWQMYVTGADLVYVPALVVMDLRLYVVRRADVEAPCPGSSTPPPGSRPGRHGHRPRLGRGDGN</sequence>
<dbReference type="Proteomes" id="UP000188597">
    <property type="component" value="Unassembled WGS sequence"/>
</dbReference>
<dbReference type="Gene3D" id="3.90.320.10">
    <property type="match status" value="1"/>
</dbReference>
<evidence type="ECO:0000313" key="3">
    <source>
        <dbReference type="EMBL" id="OOE06990.1"/>
    </source>
</evidence>